<protein>
    <submittedName>
        <fullName evidence="2">Uncharacterized protein</fullName>
    </submittedName>
</protein>
<proteinExistence type="predicted"/>
<sequence length="47" mass="5222">MQPKECNALHSTPCTIVLGRSPKCERSEVDQADSAMISPTHKQRRLA</sequence>
<dbReference type="EMBL" id="BK016162">
    <property type="protein sequence ID" value="DAF99247.1"/>
    <property type="molecule type" value="Genomic_DNA"/>
</dbReference>
<name>A0A8S5UXN3_9VIRU</name>
<feature type="region of interest" description="Disordered" evidence="1">
    <location>
        <begin position="25"/>
        <end position="47"/>
    </location>
</feature>
<evidence type="ECO:0000256" key="1">
    <source>
        <dbReference type="SAM" id="MobiDB-lite"/>
    </source>
</evidence>
<evidence type="ECO:0000313" key="2">
    <source>
        <dbReference type="EMBL" id="DAF99247.1"/>
    </source>
</evidence>
<organism evidence="2">
    <name type="scientific">Microviridae sp. ctb4Q28</name>
    <dbReference type="NCBI Taxonomy" id="2825002"/>
    <lineage>
        <taxon>Viruses</taxon>
        <taxon>Monodnaviria</taxon>
        <taxon>Sangervirae</taxon>
        <taxon>Phixviricota</taxon>
        <taxon>Malgrandaviricetes</taxon>
        <taxon>Petitvirales</taxon>
        <taxon>Microviridae</taxon>
    </lineage>
</organism>
<accession>A0A8S5UXN3</accession>
<reference evidence="2" key="1">
    <citation type="journal article" date="2021" name="Proc. Natl. Acad. Sci. U.S.A.">
        <title>A Catalog of Tens of Thousands of Viruses from Human Metagenomes Reveals Hidden Associations with Chronic Diseases.</title>
        <authorList>
            <person name="Tisza M.J."/>
            <person name="Buck C.B."/>
        </authorList>
    </citation>
    <scope>NUCLEOTIDE SEQUENCE</scope>
    <source>
        <strain evidence="2">Ctb4Q28</strain>
    </source>
</reference>